<name>E8U6M4_DEIML</name>
<accession>E8U6M4</accession>
<dbReference type="InterPro" id="IPR028055">
    <property type="entry name" value="YidC/Oxa/ALB_C"/>
</dbReference>
<keyword evidence="9 13" id="KW-0472">Membrane</keyword>
<sequence precursor="true">MTRPRLTRLLLPALLLLGTAQAAVKPEWIKADFNGDGRQDVIATTNLFDIVFNPEGEAIFWYVKQNPGSSVLKTRNDGTRDFSGLQKQINLVGSGKAFDVALPDNTSKPTAEGVQVSQDNAKATMTARFQYTQGAATVTKTIVLHPRQFKVDTSVNVTGADRYTVNFSGLGRNSDPVVRGANRGGQLTQGAATIENAQYAALLDKPSQTAHAIIVRPQEGTAAIAMQGGAQSRLQLRLQGPARFEVYGGKNELIHLYQEGYTTLPDLFRPNIFGQISLLIVKFMEWLYSVLHNWGLVILVLTVVLRAAIWPLMQTQGKTTARMQLLQPKLKEVQEKYKDDPQKMQAETMRMYREYNVNPAGCLSSFIPFPILIALWSTIRNFEFDSGLGWLPDLSIPDPLYILAALYVAVNLLQLYVSTRKSPEMFRQQSFIYLIFAYFALTFPAGVTLYWIISTVIGTIQQVFINRHVAATMDAGLQRVERAPRKTVDVQKK</sequence>
<dbReference type="InterPro" id="IPR019998">
    <property type="entry name" value="Membr_insert_YidC"/>
</dbReference>
<dbReference type="NCBIfam" id="TIGR03592">
    <property type="entry name" value="yidC_oxa1_cterm"/>
    <property type="match status" value="1"/>
</dbReference>
<dbReference type="PANTHER" id="PTHR12428">
    <property type="entry name" value="OXA1"/>
    <property type="match status" value="1"/>
</dbReference>
<dbReference type="GO" id="GO:0032977">
    <property type="term" value="F:membrane insertase activity"/>
    <property type="evidence" value="ECO:0007669"/>
    <property type="project" value="InterPro"/>
</dbReference>
<reference evidence="17" key="2">
    <citation type="submission" date="2011-01" db="EMBL/GenBank/DDBJ databases">
        <title>The complete genome of Deinococcus maricopensis DSM 21211.</title>
        <authorList>
            <consortium name="US DOE Joint Genome Institute (JGI-PGF)"/>
            <person name="Lucas S."/>
            <person name="Copeland A."/>
            <person name="Lapidus A."/>
            <person name="Goodwin L."/>
            <person name="Pitluck S."/>
            <person name="Kyrpides N."/>
            <person name="Mavromatis K."/>
            <person name="Pagani I."/>
            <person name="Ivanova N."/>
            <person name="Ovchinnikova G."/>
            <person name="Zeytun A."/>
            <person name="Detter J.C."/>
            <person name="Han C."/>
            <person name="Land M."/>
            <person name="Hauser L."/>
            <person name="Markowitz V."/>
            <person name="Cheng J.-F."/>
            <person name="Hugenholtz P."/>
            <person name="Woyke T."/>
            <person name="Wu D."/>
            <person name="Pukall R."/>
            <person name="Gehrich-Schroeter G."/>
            <person name="Brambilla E."/>
            <person name="Klenk H.-P."/>
            <person name="Eisen J.A."/>
        </authorList>
    </citation>
    <scope>NUCLEOTIDE SEQUENCE [LARGE SCALE GENOMIC DNA]</scope>
    <source>
        <strain evidence="17">DSM 21211 / LMG 22137 / NRRL B-23946 / LB-34</strain>
    </source>
</reference>
<evidence type="ECO:0000256" key="13">
    <source>
        <dbReference type="HAMAP-Rule" id="MF_01810"/>
    </source>
</evidence>
<dbReference type="KEGG" id="dmr:Deima_1060"/>
<dbReference type="CDD" id="cd20070">
    <property type="entry name" value="5TM_YidC_Alb3"/>
    <property type="match status" value="1"/>
</dbReference>
<evidence type="ECO:0000256" key="9">
    <source>
        <dbReference type="ARBA" id="ARBA00023136"/>
    </source>
</evidence>
<comment type="similarity">
    <text evidence="2 13">Belongs to the OXA1/ALB3/YidC family. Type 1 subfamily.</text>
</comment>
<dbReference type="GO" id="GO:0015031">
    <property type="term" value="P:protein transport"/>
    <property type="evidence" value="ECO:0007669"/>
    <property type="project" value="UniProtKB-KW"/>
</dbReference>
<dbReference type="PANTHER" id="PTHR12428:SF65">
    <property type="entry name" value="CYTOCHROME C OXIDASE ASSEMBLY PROTEIN COX18, MITOCHONDRIAL"/>
    <property type="match status" value="1"/>
</dbReference>
<evidence type="ECO:0000256" key="10">
    <source>
        <dbReference type="ARBA" id="ARBA00023186"/>
    </source>
</evidence>
<evidence type="ECO:0000256" key="6">
    <source>
        <dbReference type="ARBA" id="ARBA00022692"/>
    </source>
</evidence>
<feature type="transmembrane region" description="Helical" evidence="13">
    <location>
        <begin position="360"/>
        <end position="379"/>
    </location>
</feature>
<feature type="transmembrane region" description="Helical" evidence="13">
    <location>
        <begin position="399"/>
        <end position="419"/>
    </location>
</feature>
<dbReference type="HAMAP" id="MF_01810">
    <property type="entry name" value="YidC_type1"/>
    <property type="match status" value="1"/>
</dbReference>
<keyword evidence="7 13" id="KW-0653">Protein transport</keyword>
<dbReference type="InterPro" id="IPR047196">
    <property type="entry name" value="YidC_ALB_C"/>
</dbReference>
<dbReference type="eggNOG" id="COG0706">
    <property type="taxonomic scope" value="Bacteria"/>
</dbReference>
<evidence type="ECO:0000259" key="15">
    <source>
        <dbReference type="Pfam" id="PF02096"/>
    </source>
</evidence>
<evidence type="ECO:0000313" key="17">
    <source>
        <dbReference type="Proteomes" id="UP000008635"/>
    </source>
</evidence>
<feature type="domain" description="Membrane insertase YidC/Oxa/ALB C-terminal" evidence="15">
    <location>
        <begin position="294"/>
        <end position="467"/>
    </location>
</feature>
<evidence type="ECO:0000256" key="4">
    <source>
        <dbReference type="ARBA" id="ARBA00022448"/>
    </source>
</evidence>
<evidence type="ECO:0000256" key="1">
    <source>
        <dbReference type="ARBA" id="ARBA00004429"/>
    </source>
</evidence>
<dbReference type="GO" id="GO:0051205">
    <property type="term" value="P:protein insertion into membrane"/>
    <property type="evidence" value="ECO:0007669"/>
    <property type="project" value="TreeGrafter"/>
</dbReference>
<feature type="transmembrane region" description="Helical" evidence="13">
    <location>
        <begin position="431"/>
        <end position="453"/>
    </location>
</feature>
<evidence type="ECO:0000256" key="8">
    <source>
        <dbReference type="ARBA" id="ARBA00022989"/>
    </source>
</evidence>
<proteinExistence type="inferred from homology"/>
<evidence type="ECO:0000256" key="14">
    <source>
        <dbReference type="SAM" id="SignalP"/>
    </source>
</evidence>
<feature type="chain" id="PRO_5003228382" description="Membrane protein insertase YidC" evidence="14">
    <location>
        <begin position="23"/>
        <end position="493"/>
    </location>
</feature>
<reference evidence="16 17" key="1">
    <citation type="journal article" date="2011" name="Stand. Genomic Sci.">
        <title>Complete genome sequence of Deinococcus maricopensis type strain (LB-34).</title>
        <authorList>
            <person name="Pukall R."/>
            <person name="Zeytun A."/>
            <person name="Lucas S."/>
            <person name="Lapidus A."/>
            <person name="Hammon N."/>
            <person name="Deshpande S."/>
            <person name="Nolan M."/>
            <person name="Cheng J.F."/>
            <person name="Pitluck S."/>
            <person name="Liolios K."/>
            <person name="Pagani I."/>
            <person name="Mikhailova N."/>
            <person name="Ivanova N."/>
            <person name="Mavromatis K."/>
            <person name="Pati A."/>
            <person name="Tapia R."/>
            <person name="Han C."/>
            <person name="Goodwin L."/>
            <person name="Chen A."/>
            <person name="Palaniappan K."/>
            <person name="Land M."/>
            <person name="Hauser L."/>
            <person name="Chang Y.J."/>
            <person name="Jeffries C.D."/>
            <person name="Brambilla E.M."/>
            <person name="Rohde M."/>
            <person name="Goker M."/>
            <person name="Detter J.C."/>
            <person name="Woyke T."/>
            <person name="Bristow J."/>
            <person name="Eisen J.A."/>
            <person name="Markowitz V."/>
            <person name="Hugenholtz P."/>
            <person name="Kyrpides N.C."/>
            <person name="Klenk H.P."/>
        </authorList>
    </citation>
    <scope>NUCLEOTIDE SEQUENCE [LARGE SCALE GENOMIC DNA]</scope>
    <source>
        <strain evidence="17">DSM 21211 / LMG 22137 / NRRL B-23946 / LB-34</strain>
    </source>
</reference>
<keyword evidence="10 13" id="KW-0143">Chaperone</keyword>
<comment type="function">
    <text evidence="13">Required for the insertion and/or proper folding and/or complex formation of integral membrane proteins into the membrane. Involved in integration of membrane proteins that insert both dependently and independently of the Sec translocase complex, as well as at least some lipoproteins. Aids folding of multispanning membrane proteins.</text>
</comment>
<gene>
    <name evidence="13" type="primary">yidC</name>
    <name evidence="16" type="ordered locus">Deima_1060</name>
</gene>
<dbReference type="EMBL" id="CP002454">
    <property type="protein sequence ID" value="ADV66713.1"/>
    <property type="molecule type" value="Genomic_DNA"/>
</dbReference>
<evidence type="ECO:0000256" key="12">
    <source>
        <dbReference type="ARBA" id="ARBA00033342"/>
    </source>
</evidence>
<dbReference type="GO" id="GO:0005886">
    <property type="term" value="C:plasma membrane"/>
    <property type="evidence" value="ECO:0007669"/>
    <property type="project" value="UniProtKB-SubCell"/>
</dbReference>
<comment type="subunit">
    <text evidence="13">Interacts with the Sec translocase complex via SecD. Specifically interacts with transmembrane segments of nascent integral membrane proteins during membrane integration.</text>
</comment>
<evidence type="ECO:0000313" key="16">
    <source>
        <dbReference type="EMBL" id="ADV66713.1"/>
    </source>
</evidence>
<evidence type="ECO:0000256" key="5">
    <source>
        <dbReference type="ARBA" id="ARBA00022475"/>
    </source>
</evidence>
<keyword evidence="6 13" id="KW-0812">Transmembrane</keyword>
<keyword evidence="5 13" id="KW-1003">Cell membrane</keyword>
<evidence type="ECO:0000256" key="2">
    <source>
        <dbReference type="ARBA" id="ARBA00010527"/>
    </source>
</evidence>
<dbReference type="Pfam" id="PF02096">
    <property type="entry name" value="60KD_IMP"/>
    <property type="match status" value="1"/>
</dbReference>
<dbReference type="STRING" id="709986.Deima_1060"/>
<comment type="subcellular location">
    <subcellularLocation>
        <location evidence="1">Cell inner membrane</location>
        <topology evidence="1">Multi-pass membrane protein</topology>
    </subcellularLocation>
    <subcellularLocation>
        <location evidence="13">Cell membrane</location>
        <topology evidence="13">Multi-pass membrane protein</topology>
    </subcellularLocation>
</comment>
<keyword evidence="14" id="KW-0732">Signal</keyword>
<evidence type="ECO:0000256" key="11">
    <source>
        <dbReference type="ARBA" id="ARBA00033245"/>
    </source>
</evidence>
<protein>
    <recommendedName>
        <fullName evidence="3 13">Membrane protein insertase YidC</fullName>
    </recommendedName>
    <alternativeName>
        <fullName evidence="12 13">Foldase YidC</fullName>
    </alternativeName>
    <alternativeName>
        <fullName evidence="11 13">Membrane integrase YidC</fullName>
    </alternativeName>
    <alternativeName>
        <fullName evidence="13">Membrane protein YidC</fullName>
    </alternativeName>
</protein>
<dbReference type="InterPro" id="IPR001708">
    <property type="entry name" value="YidC/ALB3/OXA1/COX18"/>
</dbReference>
<evidence type="ECO:0000256" key="3">
    <source>
        <dbReference type="ARBA" id="ARBA00015325"/>
    </source>
</evidence>
<organism evidence="16 17">
    <name type="scientific">Deinococcus maricopensis (strain DSM 21211 / LMG 22137 / NRRL B-23946 / LB-34)</name>
    <dbReference type="NCBI Taxonomy" id="709986"/>
    <lineage>
        <taxon>Bacteria</taxon>
        <taxon>Thermotogati</taxon>
        <taxon>Deinococcota</taxon>
        <taxon>Deinococci</taxon>
        <taxon>Deinococcales</taxon>
        <taxon>Deinococcaceae</taxon>
        <taxon>Deinococcus</taxon>
    </lineage>
</organism>
<dbReference type="AlphaFoldDB" id="E8U6M4"/>
<feature type="signal peptide" evidence="14">
    <location>
        <begin position="1"/>
        <end position="22"/>
    </location>
</feature>
<keyword evidence="17" id="KW-1185">Reference proteome</keyword>
<dbReference type="RefSeq" id="WP_013556218.1">
    <property type="nucleotide sequence ID" value="NC_014958.1"/>
</dbReference>
<feature type="transmembrane region" description="Helical" evidence="13">
    <location>
        <begin position="286"/>
        <end position="309"/>
    </location>
</feature>
<dbReference type="Proteomes" id="UP000008635">
    <property type="component" value="Chromosome"/>
</dbReference>
<evidence type="ECO:0000256" key="7">
    <source>
        <dbReference type="ARBA" id="ARBA00022927"/>
    </source>
</evidence>
<keyword evidence="4 13" id="KW-0813">Transport</keyword>
<keyword evidence="8 13" id="KW-1133">Transmembrane helix</keyword>
<dbReference type="HOGENOM" id="CLU_552889_0_0_0"/>